<dbReference type="Proteomes" id="UP001396334">
    <property type="component" value="Unassembled WGS sequence"/>
</dbReference>
<dbReference type="Pfam" id="PF23310">
    <property type="entry name" value="TPR_27"/>
    <property type="match status" value="1"/>
</dbReference>
<feature type="domain" description="At2g35280-like TPR" evidence="1">
    <location>
        <begin position="2"/>
        <end position="61"/>
    </location>
</feature>
<organism evidence="2 3">
    <name type="scientific">Hibiscus sabdariffa</name>
    <name type="common">roselle</name>
    <dbReference type="NCBI Taxonomy" id="183260"/>
    <lineage>
        <taxon>Eukaryota</taxon>
        <taxon>Viridiplantae</taxon>
        <taxon>Streptophyta</taxon>
        <taxon>Embryophyta</taxon>
        <taxon>Tracheophyta</taxon>
        <taxon>Spermatophyta</taxon>
        <taxon>Magnoliopsida</taxon>
        <taxon>eudicotyledons</taxon>
        <taxon>Gunneridae</taxon>
        <taxon>Pentapetalae</taxon>
        <taxon>rosids</taxon>
        <taxon>malvids</taxon>
        <taxon>Malvales</taxon>
        <taxon>Malvaceae</taxon>
        <taxon>Malvoideae</taxon>
        <taxon>Hibiscus</taxon>
    </lineage>
</organism>
<protein>
    <recommendedName>
        <fullName evidence="1">At2g35280-like TPR domain-containing protein</fullName>
    </recommendedName>
</protein>
<accession>A0ABR1Z868</accession>
<evidence type="ECO:0000313" key="2">
    <source>
        <dbReference type="EMBL" id="KAK8476109.1"/>
    </source>
</evidence>
<reference evidence="2 3" key="1">
    <citation type="journal article" date="2024" name="G3 (Bethesda)">
        <title>Genome assembly of Hibiscus sabdariffa L. provides insights into metabolisms of medicinal natural products.</title>
        <authorList>
            <person name="Kim T."/>
        </authorList>
    </citation>
    <scope>NUCLEOTIDE SEQUENCE [LARGE SCALE GENOMIC DNA]</scope>
    <source>
        <strain evidence="2">TK-2024</strain>
        <tissue evidence="2">Old leaves</tissue>
    </source>
</reference>
<keyword evidence="3" id="KW-1185">Reference proteome</keyword>
<dbReference type="InterPro" id="IPR057136">
    <property type="entry name" value="At2g35280_TPR_dom"/>
</dbReference>
<evidence type="ECO:0000259" key="1">
    <source>
        <dbReference type="Pfam" id="PF23310"/>
    </source>
</evidence>
<gene>
    <name evidence="2" type="ORF">V6N11_046123</name>
</gene>
<evidence type="ECO:0000313" key="3">
    <source>
        <dbReference type="Proteomes" id="UP001396334"/>
    </source>
</evidence>
<comment type="caution">
    <text evidence="2">The sequence shown here is derived from an EMBL/GenBank/DDBJ whole genome shotgun (WGS) entry which is preliminary data.</text>
</comment>
<dbReference type="EMBL" id="JBBPBN010002402">
    <property type="protein sequence ID" value="KAK8476109.1"/>
    <property type="molecule type" value="Genomic_DNA"/>
</dbReference>
<sequence>MVEKGHVRAIYTYGIILICFGGELREKALQIVSSLNLVNSSKSKKSLRTIAAYCQSKTKRFFSMMWQLPVALAGSEHVYCNCDQAWETSSSQDPRETLTSNEINHGCHSCFWNHEAMLFSWLVVCFLHLKWFVVRVCLDRWQICNRKGRVFVEDEPMVRGEAGEDADMSAELVVVLNKERVVALFDNDDIIAPEIEGYC</sequence>
<proteinExistence type="predicted"/>
<name>A0ABR1Z868_9ROSI</name>